<dbReference type="PROSITE" id="PS00041">
    <property type="entry name" value="HTH_ARAC_FAMILY_1"/>
    <property type="match status" value="1"/>
</dbReference>
<keyword evidence="6" id="KW-0238">DNA-binding</keyword>
<dbReference type="InterPro" id="IPR018060">
    <property type="entry name" value="HTH_AraC"/>
</dbReference>
<dbReference type="SUPFAM" id="SSF46689">
    <property type="entry name" value="Homeodomain-like"/>
    <property type="match status" value="2"/>
</dbReference>
<dbReference type="EMBL" id="JBHSNC010000027">
    <property type="protein sequence ID" value="MFC5529739.1"/>
    <property type="molecule type" value="Genomic_DNA"/>
</dbReference>
<dbReference type="InterPro" id="IPR051552">
    <property type="entry name" value="HptR"/>
</dbReference>
<feature type="modified residue" description="4-aspartylphosphate" evidence="8">
    <location>
        <position position="55"/>
    </location>
</feature>
<keyword evidence="5" id="KW-0805">Transcription regulation</keyword>
<feature type="domain" description="HTH araC/xylS-type" evidence="9">
    <location>
        <begin position="143"/>
        <end position="242"/>
    </location>
</feature>
<evidence type="ECO:0000313" key="11">
    <source>
        <dbReference type="EMBL" id="MFC5529739.1"/>
    </source>
</evidence>
<reference evidence="12" key="1">
    <citation type="journal article" date="2019" name="Int. J. Syst. Evol. Microbiol.">
        <title>The Global Catalogue of Microorganisms (GCM) 10K type strain sequencing project: providing services to taxonomists for standard genome sequencing and annotation.</title>
        <authorList>
            <consortium name="The Broad Institute Genomics Platform"/>
            <consortium name="The Broad Institute Genome Sequencing Center for Infectious Disease"/>
            <person name="Wu L."/>
            <person name="Ma J."/>
        </authorList>
    </citation>
    <scope>NUCLEOTIDE SEQUENCE [LARGE SCALE GENOMIC DNA]</scope>
    <source>
        <strain evidence="12">CGMCC 1.18578</strain>
    </source>
</reference>
<evidence type="ECO:0000256" key="6">
    <source>
        <dbReference type="ARBA" id="ARBA00023125"/>
    </source>
</evidence>
<keyword evidence="3 8" id="KW-0597">Phosphoprotein</keyword>
<organism evidence="11 12">
    <name type="scientific">Cohnella yongneupensis</name>
    <dbReference type="NCBI Taxonomy" id="425006"/>
    <lineage>
        <taxon>Bacteria</taxon>
        <taxon>Bacillati</taxon>
        <taxon>Bacillota</taxon>
        <taxon>Bacilli</taxon>
        <taxon>Bacillales</taxon>
        <taxon>Paenibacillaceae</taxon>
        <taxon>Cohnella</taxon>
    </lineage>
</organism>
<dbReference type="SMART" id="SM00448">
    <property type="entry name" value="REC"/>
    <property type="match status" value="1"/>
</dbReference>
<dbReference type="Gene3D" id="1.10.10.60">
    <property type="entry name" value="Homeodomain-like"/>
    <property type="match status" value="2"/>
</dbReference>
<keyword evidence="7" id="KW-0804">Transcription</keyword>
<dbReference type="InterPro" id="IPR011006">
    <property type="entry name" value="CheY-like_superfamily"/>
</dbReference>
<dbReference type="InterPro" id="IPR001789">
    <property type="entry name" value="Sig_transdc_resp-reg_receiver"/>
</dbReference>
<comment type="caution">
    <text evidence="11">The sequence shown here is derived from an EMBL/GenBank/DDBJ whole genome shotgun (WGS) entry which is preliminary data.</text>
</comment>
<keyword evidence="2" id="KW-0963">Cytoplasm</keyword>
<evidence type="ECO:0000313" key="12">
    <source>
        <dbReference type="Proteomes" id="UP001596108"/>
    </source>
</evidence>
<dbReference type="Gene3D" id="3.40.50.2300">
    <property type="match status" value="1"/>
</dbReference>
<evidence type="ECO:0000256" key="7">
    <source>
        <dbReference type="ARBA" id="ARBA00023163"/>
    </source>
</evidence>
<dbReference type="Proteomes" id="UP001596108">
    <property type="component" value="Unassembled WGS sequence"/>
</dbReference>
<dbReference type="CDD" id="cd17536">
    <property type="entry name" value="REC_YesN-like"/>
    <property type="match status" value="1"/>
</dbReference>
<dbReference type="SMART" id="SM00342">
    <property type="entry name" value="HTH_ARAC"/>
    <property type="match status" value="1"/>
</dbReference>
<dbReference type="PANTHER" id="PTHR42713:SF3">
    <property type="entry name" value="TRANSCRIPTIONAL REGULATORY PROTEIN HPTR"/>
    <property type="match status" value="1"/>
</dbReference>
<evidence type="ECO:0000256" key="5">
    <source>
        <dbReference type="ARBA" id="ARBA00023015"/>
    </source>
</evidence>
<evidence type="ECO:0000259" key="9">
    <source>
        <dbReference type="PROSITE" id="PS01124"/>
    </source>
</evidence>
<dbReference type="Pfam" id="PF00072">
    <property type="entry name" value="Response_reg"/>
    <property type="match status" value="1"/>
</dbReference>
<evidence type="ECO:0000259" key="10">
    <source>
        <dbReference type="PROSITE" id="PS50110"/>
    </source>
</evidence>
<evidence type="ECO:0000256" key="3">
    <source>
        <dbReference type="ARBA" id="ARBA00022553"/>
    </source>
</evidence>
<evidence type="ECO:0000256" key="8">
    <source>
        <dbReference type="PROSITE-ProRule" id="PRU00169"/>
    </source>
</evidence>
<dbReference type="Pfam" id="PF12833">
    <property type="entry name" value="HTH_18"/>
    <property type="match status" value="1"/>
</dbReference>
<dbReference type="RefSeq" id="WP_378111642.1">
    <property type="nucleotide sequence ID" value="NZ_JBHSNC010000027.1"/>
</dbReference>
<sequence length="243" mass="28114">MIRIAIADDESRIRLGLAKMIEHSHIPHKITGTYSDGEEALKDMKVNIADVLITDIKMPVIGGLQLIEELKQFNESLKFIVLSGFRDFDYAKTAIRLGVEDYLLKPINQEELYRLLDKANRERESDREGGDQPKGEAEGRVVTLIKKYIEEEYRKDISLSELAEKVYLNPQYVSQLFKAQTGQTITDYLLQVRIEKAKEIMKYNLELKVYEVGELVGYQDPVYFNRLFKKITGVTPKEYRDKA</sequence>
<gene>
    <name evidence="11" type="ORF">ACFPQ4_09810</name>
</gene>
<keyword evidence="12" id="KW-1185">Reference proteome</keyword>
<accession>A0ABW0QXM6</accession>
<evidence type="ECO:0000256" key="2">
    <source>
        <dbReference type="ARBA" id="ARBA00022490"/>
    </source>
</evidence>
<dbReference type="InterPro" id="IPR020449">
    <property type="entry name" value="Tscrpt_reg_AraC-type_HTH"/>
</dbReference>
<dbReference type="PRINTS" id="PR00032">
    <property type="entry name" value="HTHARAC"/>
</dbReference>
<protein>
    <submittedName>
        <fullName evidence="11">Response regulator</fullName>
    </submittedName>
</protein>
<dbReference type="PANTHER" id="PTHR42713">
    <property type="entry name" value="HISTIDINE KINASE-RELATED"/>
    <property type="match status" value="1"/>
</dbReference>
<evidence type="ECO:0000256" key="1">
    <source>
        <dbReference type="ARBA" id="ARBA00004496"/>
    </source>
</evidence>
<name>A0ABW0QXM6_9BACL</name>
<proteinExistence type="predicted"/>
<comment type="subcellular location">
    <subcellularLocation>
        <location evidence="1">Cytoplasm</location>
    </subcellularLocation>
</comment>
<feature type="domain" description="Response regulatory" evidence="10">
    <location>
        <begin position="3"/>
        <end position="120"/>
    </location>
</feature>
<evidence type="ECO:0000256" key="4">
    <source>
        <dbReference type="ARBA" id="ARBA00023012"/>
    </source>
</evidence>
<dbReference type="PROSITE" id="PS01124">
    <property type="entry name" value="HTH_ARAC_FAMILY_2"/>
    <property type="match status" value="1"/>
</dbReference>
<keyword evidence="4" id="KW-0902">Two-component regulatory system</keyword>
<dbReference type="SUPFAM" id="SSF52172">
    <property type="entry name" value="CheY-like"/>
    <property type="match status" value="1"/>
</dbReference>
<dbReference type="InterPro" id="IPR018062">
    <property type="entry name" value="HTH_AraC-typ_CS"/>
</dbReference>
<dbReference type="PROSITE" id="PS50110">
    <property type="entry name" value="RESPONSE_REGULATORY"/>
    <property type="match status" value="1"/>
</dbReference>
<dbReference type="InterPro" id="IPR009057">
    <property type="entry name" value="Homeodomain-like_sf"/>
</dbReference>